<keyword evidence="2" id="KW-1185">Reference proteome</keyword>
<sequence>MIHIREMKDEKDIEGMLALQKKHLMVPENENEDWSDGFVTLEHNPEILRAMMMESPQMVAVDETGVVGYNLSMYPHRAKSFPVLKPMLANFEKVNIGGIALSQYPYMIGGQCCIDAAYRGRGLLGSLYRGTKRKIESSCDFIVTEIARSNPRSLHAHLKIEFEVVHEYATEHQVWDIVLWDWSS</sequence>
<dbReference type="Gene3D" id="3.40.630.30">
    <property type="match status" value="1"/>
</dbReference>
<dbReference type="InterPro" id="IPR016181">
    <property type="entry name" value="Acyl_CoA_acyltransferase"/>
</dbReference>
<evidence type="ECO:0008006" key="3">
    <source>
        <dbReference type="Google" id="ProtNLM"/>
    </source>
</evidence>
<accession>A0A953L8L5</accession>
<evidence type="ECO:0000313" key="1">
    <source>
        <dbReference type="EMBL" id="MBY5959952.1"/>
    </source>
</evidence>
<dbReference type="Proteomes" id="UP000753961">
    <property type="component" value="Unassembled WGS sequence"/>
</dbReference>
<gene>
    <name evidence="1" type="ORF">KUV50_17500</name>
</gene>
<dbReference type="EMBL" id="JAHVHU010000020">
    <property type="protein sequence ID" value="MBY5959952.1"/>
    <property type="molecule type" value="Genomic_DNA"/>
</dbReference>
<name>A0A953L8L5_9BACT</name>
<proteinExistence type="predicted"/>
<protein>
    <recommendedName>
        <fullName evidence="3">N-acetyltransferase domain-containing protein</fullName>
    </recommendedName>
</protein>
<reference evidence="1" key="1">
    <citation type="submission" date="2021-06" db="EMBL/GenBank/DDBJ databases">
        <title>44 bacteria genomes isolated from Dapeng, Shenzhen.</title>
        <authorList>
            <person name="Zheng W."/>
            <person name="Yu S."/>
            <person name="Huang Y."/>
        </authorList>
    </citation>
    <scope>NUCLEOTIDE SEQUENCE</scope>
    <source>
        <strain evidence="1">DP5N28-2</strain>
    </source>
</reference>
<dbReference type="RefSeq" id="WP_222581488.1">
    <property type="nucleotide sequence ID" value="NZ_JAHVHU010000020.1"/>
</dbReference>
<comment type="caution">
    <text evidence="1">The sequence shown here is derived from an EMBL/GenBank/DDBJ whole genome shotgun (WGS) entry which is preliminary data.</text>
</comment>
<organism evidence="1 2">
    <name type="scientific">Membranihabitans marinus</name>
    <dbReference type="NCBI Taxonomy" id="1227546"/>
    <lineage>
        <taxon>Bacteria</taxon>
        <taxon>Pseudomonadati</taxon>
        <taxon>Bacteroidota</taxon>
        <taxon>Saprospiria</taxon>
        <taxon>Saprospirales</taxon>
        <taxon>Saprospiraceae</taxon>
        <taxon>Membranihabitans</taxon>
    </lineage>
</organism>
<dbReference type="SUPFAM" id="SSF55729">
    <property type="entry name" value="Acyl-CoA N-acyltransferases (Nat)"/>
    <property type="match status" value="1"/>
</dbReference>
<dbReference type="AlphaFoldDB" id="A0A953L8L5"/>
<evidence type="ECO:0000313" key="2">
    <source>
        <dbReference type="Proteomes" id="UP000753961"/>
    </source>
</evidence>